<feature type="region of interest" description="Disordered" evidence="1">
    <location>
        <begin position="1"/>
        <end position="21"/>
    </location>
</feature>
<dbReference type="EMBL" id="JR051604">
    <property type="protein sequence ID" value="AEY61526.1"/>
    <property type="molecule type" value="mRNA"/>
</dbReference>
<name>V9IM02_APICE</name>
<sequence length="147" mass="17152">MSDSMERDKIELLTSKEREEEEEMKRELLDMKMYETWYTYKDMKEILGFINESKDMANMANDEKNAQKELIQSSSDCSPEVMLKTNLIQELEIQEHINNTSQSIHSHRSNHTSPIHERTVTHDCSNSDLASAIVDSRNSVYTEKKFG</sequence>
<accession>V9IM02</accession>
<evidence type="ECO:0000313" key="2">
    <source>
        <dbReference type="EMBL" id="AEY61526.1"/>
    </source>
</evidence>
<proteinExistence type="evidence at transcript level"/>
<gene>
    <name evidence="2" type="ORF">ACCB12825</name>
</gene>
<protein>
    <submittedName>
        <fullName evidence="2">Beta-mannosidase</fullName>
    </submittedName>
</protein>
<dbReference type="AlphaFoldDB" id="V9IM02"/>
<reference evidence="2" key="1">
    <citation type="submission" date="2011-11" db="EMBL/GenBank/DDBJ databases">
        <title>Decoding the brain transcriptome of the Eastern honeybee (Apis cerana) based on pyrosequencing.</title>
        <authorList>
            <person name="Sun L."/>
            <person name="Zheng H."/>
            <person name="Wang Y."/>
            <person name="Xie X."/>
            <person name="Zhu Y."/>
            <person name="Gu W."/>
            <person name="Wang S."/>
        </authorList>
    </citation>
    <scope>NUCLEOTIDE SEQUENCE</scope>
    <source>
        <tissue evidence="2">Brain</tissue>
    </source>
</reference>
<evidence type="ECO:0000256" key="1">
    <source>
        <dbReference type="SAM" id="MobiDB-lite"/>
    </source>
</evidence>
<organism evidence="2">
    <name type="scientific">Apis cerana</name>
    <name type="common">Indian honeybee</name>
    <dbReference type="NCBI Taxonomy" id="7461"/>
    <lineage>
        <taxon>Eukaryota</taxon>
        <taxon>Metazoa</taxon>
        <taxon>Ecdysozoa</taxon>
        <taxon>Arthropoda</taxon>
        <taxon>Hexapoda</taxon>
        <taxon>Insecta</taxon>
        <taxon>Pterygota</taxon>
        <taxon>Neoptera</taxon>
        <taxon>Endopterygota</taxon>
        <taxon>Hymenoptera</taxon>
        <taxon>Apocrita</taxon>
        <taxon>Aculeata</taxon>
        <taxon>Apoidea</taxon>
        <taxon>Anthophila</taxon>
        <taxon>Apidae</taxon>
        <taxon>Apis</taxon>
    </lineage>
</organism>